<evidence type="ECO:0000313" key="4">
    <source>
        <dbReference type="Proteomes" id="UP000541033"/>
    </source>
</evidence>
<evidence type="ECO:0008006" key="5">
    <source>
        <dbReference type="Google" id="ProtNLM"/>
    </source>
</evidence>
<accession>A0A7X5R0Y0</accession>
<dbReference type="Proteomes" id="UP000541033">
    <property type="component" value="Unassembled WGS sequence"/>
</dbReference>
<keyword evidence="4" id="KW-1185">Reference proteome</keyword>
<dbReference type="EMBL" id="JAAMOX010000001">
    <property type="protein sequence ID" value="NIH53472.1"/>
    <property type="molecule type" value="Genomic_DNA"/>
</dbReference>
<dbReference type="RefSeq" id="WP_243848589.1">
    <property type="nucleotide sequence ID" value="NZ_JAAMOX010000001.1"/>
</dbReference>
<sequence length="161" mass="15689">MMKRQTAQGTLAVAAGLGLIGGLAGCATGASDAASSTATPDAGSSTATTSATPSEAASSASGSIYTDGTYSAEGSYVSPGGPETVTVELTLADDVVTAVSLTSDATNPNTKQFQGKFESGLDGAAVGKNIDELNISKLAGSSLTSTGFNEALEAIKAEARA</sequence>
<feature type="compositionally biased region" description="Low complexity" evidence="1">
    <location>
        <begin position="28"/>
        <end position="63"/>
    </location>
</feature>
<name>A0A7X5R0Y0_9MICO</name>
<dbReference type="AlphaFoldDB" id="A0A7X5R0Y0"/>
<comment type="caution">
    <text evidence="3">The sequence shown here is derived from an EMBL/GenBank/DDBJ whole genome shotgun (WGS) entry which is preliminary data.</text>
</comment>
<gene>
    <name evidence="3" type="ORF">FHX76_001340</name>
</gene>
<evidence type="ECO:0000256" key="2">
    <source>
        <dbReference type="SAM" id="SignalP"/>
    </source>
</evidence>
<protein>
    <recommendedName>
        <fullName evidence="5">FMN-binding domain-containing protein</fullName>
    </recommendedName>
</protein>
<proteinExistence type="predicted"/>
<evidence type="ECO:0000256" key="1">
    <source>
        <dbReference type="SAM" id="MobiDB-lite"/>
    </source>
</evidence>
<keyword evidence="2" id="KW-0732">Signal</keyword>
<feature type="chain" id="PRO_5038359264" description="FMN-binding domain-containing protein" evidence="2">
    <location>
        <begin position="30"/>
        <end position="161"/>
    </location>
</feature>
<feature type="signal peptide" evidence="2">
    <location>
        <begin position="1"/>
        <end position="29"/>
    </location>
</feature>
<feature type="region of interest" description="Disordered" evidence="1">
    <location>
        <begin position="28"/>
        <end position="65"/>
    </location>
</feature>
<organism evidence="3 4">
    <name type="scientific">Lysinibacter cavernae</name>
    <dbReference type="NCBI Taxonomy" id="1640652"/>
    <lineage>
        <taxon>Bacteria</taxon>
        <taxon>Bacillati</taxon>
        <taxon>Actinomycetota</taxon>
        <taxon>Actinomycetes</taxon>
        <taxon>Micrococcales</taxon>
        <taxon>Microbacteriaceae</taxon>
        <taxon>Lysinibacter</taxon>
    </lineage>
</organism>
<reference evidence="3 4" key="1">
    <citation type="submission" date="2020-02" db="EMBL/GenBank/DDBJ databases">
        <title>Sequencing the genomes of 1000 actinobacteria strains.</title>
        <authorList>
            <person name="Klenk H.-P."/>
        </authorList>
    </citation>
    <scope>NUCLEOTIDE SEQUENCE [LARGE SCALE GENOMIC DNA]</scope>
    <source>
        <strain evidence="3 4">DSM 27960</strain>
    </source>
</reference>
<dbReference type="PROSITE" id="PS51257">
    <property type="entry name" value="PROKAR_LIPOPROTEIN"/>
    <property type="match status" value="1"/>
</dbReference>
<evidence type="ECO:0000313" key="3">
    <source>
        <dbReference type="EMBL" id="NIH53472.1"/>
    </source>
</evidence>